<dbReference type="EMBL" id="BMIO01000005">
    <property type="protein sequence ID" value="GGD45213.1"/>
    <property type="molecule type" value="Genomic_DNA"/>
</dbReference>
<dbReference type="RefSeq" id="WP_229660352.1">
    <property type="nucleotide sequence ID" value="NZ_BMIO01000005.1"/>
</dbReference>
<evidence type="ECO:0000313" key="2">
    <source>
        <dbReference type="EMBL" id="GGD45213.1"/>
    </source>
</evidence>
<proteinExistence type="predicted"/>
<name>A0A916YHB8_9SPHN</name>
<feature type="transmembrane region" description="Helical" evidence="1">
    <location>
        <begin position="90"/>
        <end position="111"/>
    </location>
</feature>
<keyword evidence="1" id="KW-0812">Transmembrane</keyword>
<dbReference type="AlphaFoldDB" id="A0A916YHB8"/>
<reference evidence="2 3" key="1">
    <citation type="journal article" date="2014" name="Int. J. Syst. Evol. Microbiol.">
        <title>Complete genome sequence of Corynebacterium casei LMG S-19264T (=DSM 44701T), isolated from a smear-ripened cheese.</title>
        <authorList>
            <consortium name="US DOE Joint Genome Institute (JGI-PGF)"/>
            <person name="Walter F."/>
            <person name="Albersmeier A."/>
            <person name="Kalinowski J."/>
            <person name="Ruckert C."/>
        </authorList>
    </citation>
    <scope>NUCLEOTIDE SEQUENCE [LARGE SCALE GENOMIC DNA]</scope>
    <source>
        <strain evidence="2 3">CGMCC 1.15358</strain>
    </source>
</reference>
<gene>
    <name evidence="2" type="ORF">GCM10010989_19200</name>
</gene>
<comment type="caution">
    <text evidence="2">The sequence shown here is derived from an EMBL/GenBank/DDBJ whole genome shotgun (WGS) entry which is preliminary data.</text>
</comment>
<dbReference type="Pfam" id="PF06170">
    <property type="entry name" value="DUF983"/>
    <property type="match status" value="1"/>
</dbReference>
<sequence length="146" mass="15871">MSDDMADGEDRKFELPASANLMKAAAMGECPRCGSRALFKSVVSFADRCSSCDLDYSRFNVGDGPAAFLTLAIGTVLAILAIVVDQWFHPPFWVHVILWVPLTIGMVLYGLRIAKGMLLIVEYQRSAREAGSLETGGTRLSPGEDQ</sequence>
<dbReference type="Proteomes" id="UP000598997">
    <property type="component" value="Unassembled WGS sequence"/>
</dbReference>
<keyword evidence="3" id="KW-1185">Reference proteome</keyword>
<protein>
    <submittedName>
        <fullName evidence="2">Membrane protein</fullName>
    </submittedName>
</protein>
<accession>A0A916YHB8</accession>
<evidence type="ECO:0000256" key="1">
    <source>
        <dbReference type="SAM" id="Phobius"/>
    </source>
</evidence>
<dbReference type="InterPro" id="IPR009325">
    <property type="entry name" value="DUF983"/>
</dbReference>
<organism evidence="2 3">
    <name type="scientific">Croceicoccus pelagius</name>
    <dbReference type="NCBI Taxonomy" id="1703341"/>
    <lineage>
        <taxon>Bacteria</taxon>
        <taxon>Pseudomonadati</taxon>
        <taxon>Pseudomonadota</taxon>
        <taxon>Alphaproteobacteria</taxon>
        <taxon>Sphingomonadales</taxon>
        <taxon>Erythrobacteraceae</taxon>
        <taxon>Croceicoccus</taxon>
    </lineage>
</organism>
<evidence type="ECO:0000313" key="3">
    <source>
        <dbReference type="Proteomes" id="UP000598997"/>
    </source>
</evidence>
<feature type="transmembrane region" description="Helical" evidence="1">
    <location>
        <begin position="66"/>
        <end position="84"/>
    </location>
</feature>
<keyword evidence="1" id="KW-0472">Membrane</keyword>
<keyword evidence="1" id="KW-1133">Transmembrane helix</keyword>